<dbReference type="RefSeq" id="WP_008486718.1">
    <property type="nucleotide sequence ID" value="NZ_AMRI01000040.1"/>
</dbReference>
<sequence length="107" mass="11847">MNDNLLKLHEKILGDTSLSFREKKEMLDEVRKAMPPDQNRWNFRYALLPLALTALSTPVYVLVALCLDRSLVTVPDVLLSLSSMALGAIAAFLTGYRDKGAKAEPQG</sequence>
<dbReference type="STRING" id="745411.B3C1_18477"/>
<name>K2IC74_9GAMM</name>
<proteinExistence type="predicted"/>
<dbReference type="EMBL" id="AMRI01000040">
    <property type="protein sequence ID" value="EKE67526.1"/>
    <property type="molecule type" value="Genomic_DNA"/>
</dbReference>
<evidence type="ECO:0000256" key="1">
    <source>
        <dbReference type="SAM" id="Phobius"/>
    </source>
</evidence>
<gene>
    <name evidence="2" type="ORF">B3C1_18477</name>
</gene>
<dbReference type="Proteomes" id="UP000006755">
    <property type="component" value="Unassembled WGS sequence"/>
</dbReference>
<accession>K2IC74</accession>
<keyword evidence="3" id="KW-1185">Reference proteome</keyword>
<feature type="transmembrane region" description="Helical" evidence="1">
    <location>
        <begin position="45"/>
        <end position="65"/>
    </location>
</feature>
<evidence type="ECO:0000313" key="2">
    <source>
        <dbReference type="EMBL" id="EKE67526.1"/>
    </source>
</evidence>
<protein>
    <submittedName>
        <fullName evidence="2">Uncharacterized protein</fullName>
    </submittedName>
</protein>
<evidence type="ECO:0000313" key="3">
    <source>
        <dbReference type="Proteomes" id="UP000006755"/>
    </source>
</evidence>
<keyword evidence="1" id="KW-1133">Transmembrane helix</keyword>
<reference evidence="2 3" key="1">
    <citation type="journal article" date="2012" name="J. Bacteriol.">
        <title>Genome Sequence of Gallaecimonas xiamenensis Type Strain 3-C-1.</title>
        <authorList>
            <person name="Lai Q."/>
            <person name="Wang L."/>
            <person name="Wang W."/>
            <person name="Shao Z."/>
        </authorList>
    </citation>
    <scope>NUCLEOTIDE SEQUENCE [LARGE SCALE GENOMIC DNA]</scope>
    <source>
        <strain evidence="2 3">3-C-1</strain>
    </source>
</reference>
<comment type="caution">
    <text evidence="2">The sequence shown here is derived from an EMBL/GenBank/DDBJ whole genome shotgun (WGS) entry which is preliminary data.</text>
</comment>
<feature type="transmembrane region" description="Helical" evidence="1">
    <location>
        <begin position="77"/>
        <end position="96"/>
    </location>
</feature>
<keyword evidence="1" id="KW-0472">Membrane</keyword>
<keyword evidence="1" id="KW-0812">Transmembrane</keyword>
<dbReference type="AlphaFoldDB" id="K2IC74"/>
<organism evidence="2 3">
    <name type="scientific">Gallaecimonas xiamenensis 3-C-1</name>
    <dbReference type="NCBI Taxonomy" id="745411"/>
    <lineage>
        <taxon>Bacteria</taxon>
        <taxon>Pseudomonadati</taxon>
        <taxon>Pseudomonadota</taxon>
        <taxon>Gammaproteobacteria</taxon>
        <taxon>Enterobacterales</taxon>
        <taxon>Gallaecimonadaceae</taxon>
        <taxon>Gallaecimonas</taxon>
    </lineage>
</organism>